<keyword evidence="1" id="KW-0472">Membrane</keyword>
<feature type="domain" description="General stress protein 17M-like" evidence="2">
    <location>
        <begin position="21"/>
        <end position="88"/>
    </location>
</feature>
<evidence type="ECO:0000313" key="3">
    <source>
        <dbReference type="EMBL" id="GGS36370.1"/>
    </source>
</evidence>
<sequence length="165" mass="17492">MTDYDKGVAVTQFQSEKAQLVVGSYASYAEAERAVDHLSDQRFPVEHAAIVGRGLSTFEQVTGRLTLWKSAGQSAISGAVLGAVFGWLFGMFNWINPLISGLLLALYGAILGAILGGVFGLLTHAMGGGNRDFSSVSGMRADSYDVLVDAPYAEQAGQLLAGMRR</sequence>
<gene>
    <name evidence="3" type="ORF">GCM10010171_33800</name>
</gene>
<keyword evidence="1" id="KW-1133">Transmembrane helix</keyword>
<evidence type="ECO:0000313" key="4">
    <source>
        <dbReference type="Proteomes" id="UP000660680"/>
    </source>
</evidence>
<dbReference type="EMBL" id="BMRB01000002">
    <property type="protein sequence ID" value="GGS36370.1"/>
    <property type="molecule type" value="Genomic_DNA"/>
</dbReference>
<reference evidence="3" key="2">
    <citation type="submission" date="2020-09" db="EMBL/GenBank/DDBJ databases">
        <authorList>
            <person name="Sun Q."/>
            <person name="Ohkuma M."/>
        </authorList>
    </citation>
    <scope>NUCLEOTIDE SEQUENCE</scope>
    <source>
        <strain evidence="3">JCM 3276</strain>
    </source>
</reference>
<feature type="transmembrane region" description="Helical" evidence="1">
    <location>
        <begin position="74"/>
        <end position="95"/>
    </location>
</feature>
<evidence type="ECO:0000256" key="1">
    <source>
        <dbReference type="SAM" id="Phobius"/>
    </source>
</evidence>
<keyword evidence="1" id="KW-0812">Transmembrane</keyword>
<evidence type="ECO:0000259" key="2">
    <source>
        <dbReference type="Pfam" id="PF11181"/>
    </source>
</evidence>
<reference evidence="3" key="1">
    <citation type="journal article" date="2014" name="Int. J. Syst. Evol. Microbiol.">
        <title>Complete genome sequence of Corynebacterium casei LMG S-19264T (=DSM 44701T), isolated from a smear-ripened cheese.</title>
        <authorList>
            <consortium name="US DOE Joint Genome Institute (JGI-PGF)"/>
            <person name="Walter F."/>
            <person name="Albersmeier A."/>
            <person name="Kalinowski J."/>
            <person name="Ruckert C."/>
        </authorList>
    </citation>
    <scope>NUCLEOTIDE SEQUENCE</scope>
    <source>
        <strain evidence="3">JCM 3276</strain>
    </source>
</reference>
<protein>
    <recommendedName>
        <fullName evidence="2">General stress protein 17M-like domain-containing protein</fullName>
    </recommendedName>
</protein>
<proteinExistence type="predicted"/>
<dbReference type="InterPro" id="IPR025889">
    <property type="entry name" value="GSP17M-like_dom"/>
</dbReference>
<dbReference type="Pfam" id="PF11181">
    <property type="entry name" value="YflT"/>
    <property type="match status" value="1"/>
</dbReference>
<organism evidence="3 4">
    <name type="scientific">Actinokineospora fastidiosa</name>
    <dbReference type="NCBI Taxonomy" id="1816"/>
    <lineage>
        <taxon>Bacteria</taxon>
        <taxon>Bacillati</taxon>
        <taxon>Actinomycetota</taxon>
        <taxon>Actinomycetes</taxon>
        <taxon>Pseudonocardiales</taxon>
        <taxon>Pseudonocardiaceae</taxon>
        <taxon>Actinokineospora</taxon>
    </lineage>
</organism>
<comment type="caution">
    <text evidence="3">The sequence shown here is derived from an EMBL/GenBank/DDBJ whole genome shotgun (WGS) entry which is preliminary data.</text>
</comment>
<dbReference type="AlphaFoldDB" id="A0A918LEH8"/>
<feature type="transmembrane region" description="Helical" evidence="1">
    <location>
        <begin position="101"/>
        <end position="122"/>
    </location>
</feature>
<name>A0A918LEH8_9PSEU</name>
<keyword evidence="4" id="KW-1185">Reference proteome</keyword>
<accession>A0A918LEH8</accession>
<dbReference type="Proteomes" id="UP000660680">
    <property type="component" value="Unassembled WGS sequence"/>
</dbReference>